<keyword evidence="5" id="KW-0408">Iron</keyword>
<accession>A0A4U1J1V6</accession>
<evidence type="ECO:0000313" key="9">
    <source>
        <dbReference type="EMBL" id="TKD00937.1"/>
    </source>
</evidence>
<evidence type="ECO:0000256" key="7">
    <source>
        <dbReference type="ARBA" id="ARBA00023136"/>
    </source>
</evidence>
<dbReference type="Pfam" id="PF13304">
    <property type="entry name" value="AAA_21"/>
    <property type="match status" value="1"/>
</dbReference>
<dbReference type="InterPro" id="IPR038729">
    <property type="entry name" value="Rad50/SbcC_AAA"/>
</dbReference>
<sequence length="255" mass="28955">MKRSKPAKLPPSEGFVRAITLLRDRVEDPNVYPYTIPAVRSLETLDFHPRVTFLVGENGSGKSTILEAVALLLGFNAEGGSKNFRFATQSSESELHRALRPVRSARRERHGFFLRAESTFNVATHIEHLGIEAWYGGRSLHERSHGEAFLTLVEEKFRPDGLYLLDEPEAALSPGRQLRFLGHLHVLAKAGAQFIIATHSPILLAYPQALLYELSENGITTVAYEETEHYRLTKEFLLHRERFFRALFEEDKEEG</sequence>
<dbReference type="InterPro" id="IPR051535">
    <property type="entry name" value="Siderophore_ABC-ATPase"/>
</dbReference>
<dbReference type="SUPFAM" id="SSF52540">
    <property type="entry name" value="P-loop containing nucleoside triphosphate hydrolases"/>
    <property type="match status" value="1"/>
</dbReference>
<dbReference type="Proteomes" id="UP000309215">
    <property type="component" value="Unassembled WGS sequence"/>
</dbReference>
<protein>
    <submittedName>
        <fullName evidence="9">AAA family ATPase</fullName>
    </submittedName>
</protein>
<evidence type="ECO:0000259" key="8">
    <source>
        <dbReference type="SMART" id="SM00382"/>
    </source>
</evidence>
<keyword evidence="6" id="KW-0406">Ion transport</keyword>
<dbReference type="InterPro" id="IPR027417">
    <property type="entry name" value="P-loop_NTPase"/>
</dbReference>
<dbReference type="Pfam" id="PF13476">
    <property type="entry name" value="AAA_23"/>
    <property type="match status" value="1"/>
</dbReference>
<keyword evidence="10" id="KW-1185">Reference proteome</keyword>
<dbReference type="PANTHER" id="PTHR42771:SF2">
    <property type="entry name" value="IRON(3+)-HYDROXAMATE IMPORT ATP-BINDING PROTEIN FHUC"/>
    <property type="match status" value="1"/>
</dbReference>
<evidence type="ECO:0000313" key="10">
    <source>
        <dbReference type="Proteomes" id="UP000309215"/>
    </source>
</evidence>
<gene>
    <name evidence="9" type="ORF">E8A74_32885</name>
</gene>
<dbReference type="GO" id="GO:0016887">
    <property type="term" value="F:ATP hydrolysis activity"/>
    <property type="evidence" value="ECO:0007669"/>
    <property type="project" value="InterPro"/>
</dbReference>
<keyword evidence="2" id="KW-0813">Transport</keyword>
<reference evidence="9 10" key="1">
    <citation type="submission" date="2019-04" db="EMBL/GenBank/DDBJ databases">
        <authorList>
            <person name="Li Y."/>
            <person name="Wang J."/>
        </authorList>
    </citation>
    <scope>NUCLEOTIDE SEQUENCE [LARGE SCALE GENOMIC DNA]</scope>
    <source>
        <strain evidence="9 10">DSM 14668</strain>
    </source>
</reference>
<evidence type="ECO:0000256" key="3">
    <source>
        <dbReference type="ARBA" id="ARBA00022475"/>
    </source>
</evidence>
<dbReference type="RefSeq" id="WP_136933076.1">
    <property type="nucleotide sequence ID" value="NZ_SSMQ01000043.1"/>
</dbReference>
<dbReference type="GO" id="GO:0005524">
    <property type="term" value="F:ATP binding"/>
    <property type="evidence" value="ECO:0007669"/>
    <property type="project" value="InterPro"/>
</dbReference>
<evidence type="ECO:0000256" key="1">
    <source>
        <dbReference type="ARBA" id="ARBA00004202"/>
    </source>
</evidence>
<dbReference type="InterPro" id="IPR003959">
    <property type="entry name" value="ATPase_AAA_core"/>
</dbReference>
<evidence type="ECO:0000256" key="4">
    <source>
        <dbReference type="ARBA" id="ARBA00022496"/>
    </source>
</evidence>
<dbReference type="GO" id="GO:0006302">
    <property type="term" value="P:double-strand break repair"/>
    <property type="evidence" value="ECO:0007669"/>
    <property type="project" value="InterPro"/>
</dbReference>
<evidence type="ECO:0000256" key="2">
    <source>
        <dbReference type="ARBA" id="ARBA00022448"/>
    </source>
</evidence>
<dbReference type="SMART" id="SM00382">
    <property type="entry name" value="AAA"/>
    <property type="match status" value="1"/>
</dbReference>
<dbReference type="Gene3D" id="3.40.50.300">
    <property type="entry name" value="P-loop containing nucleotide triphosphate hydrolases"/>
    <property type="match status" value="2"/>
</dbReference>
<comment type="subcellular location">
    <subcellularLocation>
        <location evidence="1">Cell membrane</location>
        <topology evidence="1">Peripheral membrane protein</topology>
    </subcellularLocation>
</comment>
<dbReference type="GO" id="GO:0006826">
    <property type="term" value="P:iron ion transport"/>
    <property type="evidence" value="ECO:0007669"/>
    <property type="project" value="UniProtKB-KW"/>
</dbReference>
<keyword evidence="4" id="KW-0410">Iron transport</keyword>
<proteinExistence type="predicted"/>
<dbReference type="PANTHER" id="PTHR42771">
    <property type="entry name" value="IRON(3+)-HYDROXAMATE IMPORT ATP-BINDING PROTEIN FHUC"/>
    <property type="match status" value="1"/>
</dbReference>
<organism evidence="9 10">
    <name type="scientific">Polyangium fumosum</name>
    <dbReference type="NCBI Taxonomy" id="889272"/>
    <lineage>
        <taxon>Bacteria</taxon>
        <taxon>Pseudomonadati</taxon>
        <taxon>Myxococcota</taxon>
        <taxon>Polyangia</taxon>
        <taxon>Polyangiales</taxon>
        <taxon>Polyangiaceae</taxon>
        <taxon>Polyangium</taxon>
    </lineage>
</organism>
<evidence type="ECO:0000256" key="6">
    <source>
        <dbReference type="ARBA" id="ARBA00023065"/>
    </source>
</evidence>
<dbReference type="InterPro" id="IPR003593">
    <property type="entry name" value="AAA+_ATPase"/>
</dbReference>
<comment type="caution">
    <text evidence="9">The sequence shown here is derived from an EMBL/GenBank/DDBJ whole genome shotgun (WGS) entry which is preliminary data.</text>
</comment>
<keyword evidence="7" id="KW-0472">Membrane</keyword>
<keyword evidence="3" id="KW-1003">Cell membrane</keyword>
<evidence type="ECO:0000256" key="5">
    <source>
        <dbReference type="ARBA" id="ARBA00023004"/>
    </source>
</evidence>
<dbReference type="EMBL" id="SSMQ01000043">
    <property type="protein sequence ID" value="TKD00937.1"/>
    <property type="molecule type" value="Genomic_DNA"/>
</dbReference>
<dbReference type="AlphaFoldDB" id="A0A4U1J1V6"/>
<dbReference type="OrthoDB" id="9784297at2"/>
<dbReference type="GO" id="GO:0005886">
    <property type="term" value="C:plasma membrane"/>
    <property type="evidence" value="ECO:0007669"/>
    <property type="project" value="UniProtKB-SubCell"/>
</dbReference>
<name>A0A4U1J1V6_9BACT</name>
<feature type="domain" description="AAA+ ATPase" evidence="8">
    <location>
        <begin position="48"/>
        <end position="220"/>
    </location>
</feature>